<evidence type="ECO:0000256" key="1">
    <source>
        <dbReference type="SAM" id="MobiDB-lite"/>
    </source>
</evidence>
<feature type="region of interest" description="Disordered" evidence="1">
    <location>
        <begin position="227"/>
        <end position="271"/>
    </location>
</feature>
<gene>
    <name evidence="2" type="ORF">Purlil1_1077</name>
</gene>
<dbReference type="EMBL" id="JAWRVI010000003">
    <property type="protein sequence ID" value="KAK4094472.1"/>
    <property type="molecule type" value="Genomic_DNA"/>
</dbReference>
<dbReference type="Proteomes" id="UP001287286">
    <property type="component" value="Unassembled WGS sequence"/>
</dbReference>
<proteinExistence type="predicted"/>
<reference evidence="2 3" key="1">
    <citation type="journal article" date="2024" name="Microbiol. Resour. Announc.">
        <title>Genome annotations for the ascomycete fungi Trichoderma harzianum, Trichoderma aggressivum, and Purpureocillium lilacinum.</title>
        <authorList>
            <person name="Beijen E.P.W."/>
            <person name="Ohm R.A."/>
        </authorList>
    </citation>
    <scope>NUCLEOTIDE SEQUENCE [LARGE SCALE GENOMIC DNA]</scope>
    <source>
        <strain evidence="2 3">CBS 150709</strain>
    </source>
</reference>
<comment type="caution">
    <text evidence="2">The sequence shown here is derived from an EMBL/GenBank/DDBJ whole genome shotgun (WGS) entry which is preliminary data.</text>
</comment>
<feature type="region of interest" description="Disordered" evidence="1">
    <location>
        <begin position="157"/>
        <end position="196"/>
    </location>
</feature>
<protein>
    <submittedName>
        <fullName evidence="2">Uncharacterized protein</fullName>
    </submittedName>
</protein>
<name>A0ABR0CE21_PURLI</name>
<accession>A0ABR0CE21</accession>
<organism evidence="2 3">
    <name type="scientific">Purpureocillium lilacinum</name>
    <name type="common">Paecilomyces lilacinus</name>
    <dbReference type="NCBI Taxonomy" id="33203"/>
    <lineage>
        <taxon>Eukaryota</taxon>
        <taxon>Fungi</taxon>
        <taxon>Dikarya</taxon>
        <taxon>Ascomycota</taxon>
        <taxon>Pezizomycotina</taxon>
        <taxon>Sordariomycetes</taxon>
        <taxon>Hypocreomycetidae</taxon>
        <taxon>Hypocreales</taxon>
        <taxon>Ophiocordycipitaceae</taxon>
        <taxon>Purpureocillium</taxon>
    </lineage>
</organism>
<keyword evidence="3" id="KW-1185">Reference proteome</keyword>
<evidence type="ECO:0000313" key="3">
    <source>
        <dbReference type="Proteomes" id="UP001287286"/>
    </source>
</evidence>
<sequence>MCRDSLLDWQRAQTGLDSNRRTETPHAGHLCVCRASESFTRPGPLPFRRGAVSGRGGARAGVHLRSVVPGSPSPGNALSRQRPPTIRHRAIHMGPGLPCQGGGLKLADNGDRRPRAGLALRRCRNATTQLRAFADLHDQETGTPRLVNIGDAATQSRSSIFTGGEPSRLLPMPILSPSRPEPSTSPPTRSQSPGPGPKLLFEFLLVPSAAPLALPWYLPGGLSLGGSAAGPPTPPSRSFPDAPPPPESTVQASSLERVRAGGTGGRPTVDPAVGLKYRTKMVVTGACRDS</sequence>
<evidence type="ECO:0000313" key="2">
    <source>
        <dbReference type="EMBL" id="KAK4094472.1"/>
    </source>
</evidence>
<feature type="compositionally biased region" description="Pro residues" evidence="1">
    <location>
        <begin position="231"/>
        <end position="247"/>
    </location>
</feature>